<protein>
    <recommendedName>
        <fullName evidence="5">DUF4064 domain-containing protein</fullName>
    </recommendedName>
</protein>
<keyword evidence="2" id="KW-0812">Transmembrane</keyword>
<keyword evidence="2" id="KW-1133">Transmembrane helix</keyword>
<feature type="transmembrane region" description="Helical" evidence="2">
    <location>
        <begin position="42"/>
        <end position="66"/>
    </location>
</feature>
<sequence length="153" mass="15903">MEQDHMQPKDQSAASPAMNPIPPLSNYPHETEAPKKQSGLGIASFIIGIISILGIIAFALTAAAGVSDLVNTNGTIDIEDPEAIEMSTALIVSGIMMFVTLALSFVGLILGIIGLVMKNRRKVFAIIGVVLNGLLVFGFGALIIIGIAMGTGI</sequence>
<dbReference type="RefSeq" id="WP_188533652.1">
    <property type="nucleotide sequence ID" value="NZ_BMGR01000025.1"/>
</dbReference>
<evidence type="ECO:0008006" key="5">
    <source>
        <dbReference type="Google" id="ProtNLM"/>
    </source>
</evidence>
<comment type="caution">
    <text evidence="3">The sequence shown here is derived from an EMBL/GenBank/DDBJ whole genome shotgun (WGS) entry which is preliminary data.</text>
</comment>
<accession>A0A917G7Q0</accession>
<feature type="transmembrane region" description="Helical" evidence="2">
    <location>
        <begin position="123"/>
        <end position="149"/>
    </location>
</feature>
<name>A0A917G7Q0_9BACL</name>
<evidence type="ECO:0000256" key="1">
    <source>
        <dbReference type="SAM" id="MobiDB-lite"/>
    </source>
</evidence>
<reference evidence="3" key="1">
    <citation type="journal article" date="2014" name="Int. J. Syst. Evol. Microbiol.">
        <title>Complete genome sequence of Corynebacterium casei LMG S-19264T (=DSM 44701T), isolated from a smear-ripened cheese.</title>
        <authorList>
            <consortium name="US DOE Joint Genome Institute (JGI-PGF)"/>
            <person name="Walter F."/>
            <person name="Albersmeier A."/>
            <person name="Kalinowski J."/>
            <person name="Ruckert C."/>
        </authorList>
    </citation>
    <scope>NUCLEOTIDE SEQUENCE</scope>
    <source>
        <strain evidence="3">CGMCC 1.12987</strain>
    </source>
</reference>
<evidence type="ECO:0000313" key="3">
    <source>
        <dbReference type="EMBL" id="GGG26163.1"/>
    </source>
</evidence>
<gene>
    <name evidence="3" type="ORF">GCM10010916_48210</name>
</gene>
<keyword evidence="4" id="KW-1185">Reference proteome</keyword>
<feature type="region of interest" description="Disordered" evidence="1">
    <location>
        <begin position="1"/>
        <end position="32"/>
    </location>
</feature>
<dbReference type="Proteomes" id="UP000644756">
    <property type="component" value="Unassembled WGS sequence"/>
</dbReference>
<dbReference type="EMBL" id="BMGR01000025">
    <property type="protein sequence ID" value="GGG26163.1"/>
    <property type="molecule type" value="Genomic_DNA"/>
</dbReference>
<dbReference type="AlphaFoldDB" id="A0A917G7Q0"/>
<keyword evidence="2" id="KW-0472">Membrane</keyword>
<organism evidence="3 4">
    <name type="scientific">Paenibacillus abyssi</name>
    <dbReference type="NCBI Taxonomy" id="1340531"/>
    <lineage>
        <taxon>Bacteria</taxon>
        <taxon>Bacillati</taxon>
        <taxon>Bacillota</taxon>
        <taxon>Bacilli</taxon>
        <taxon>Bacillales</taxon>
        <taxon>Paenibacillaceae</taxon>
        <taxon>Paenibacillus</taxon>
    </lineage>
</organism>
<evidence type="ECO:0000256" key="2">
    <source>
        <dbReference type="SAM" id="Phobius"/>
    </source>
</evidence>
<evidence type="ECO:0000313" key="4">
    <source>
        <dbReference type="Proteomes" id="UP000644756"/>
    </source>
</evidence>
<feature type="transmembrane region" description="Helical" evidence="2">
    <location>
        <begin position="86"/>
        <end position="116"/>
    </location>
</feature>
<proteinExistence type="predicted"/>
<reference evidence="3" key="2">
    <citation type="submission" date="2020-09" db="EMBL/GenBank/DDBJ databases">
        <authorList>
            <person name="Sun Q."/>
            <person name="Zhou Y."/>
        </authorList>
    </citation>
    <scope>NUCLEOTIDE SEQUENCE</scope>
    <source>
        <strain evidence="3">CGMCC 1.12987</strain>
    </source>
</reference>